<dbReference type="Pfam" id="PF03399">
    <property type="entry name" value="SAC3_GANP"/>
    <property type="match status" value="1"/>
</dbReference>
<comment type="caution">
    <text evidence="3">The sequence shown here is derived from an EMBL/GenBank/DDBJ whole genome shotgun (WGS) entry which is preliminary data.</text>
</comment>
<reference evidence="4" key="1">
    <citation type="journal article" date="2006" name="Proc. Natl. Acad. Sci. U.S.A.">
        <title>Genome analysis of the smallest free-living eukaryote Ostreococcus tauri unveils many unique features.</title>
        <authorList>
            <person name="Derelle E."/>
            <person name="Ferraz C."/>
            <person name="Rombauts S."/>
            <person name="Rouze P."/>
            <person name="Worden A.Z."/>
            <person name="Robbens S."/>
            <person name="Partensky F."/>
            <person name="Degroeve S."/>
            <person name="Echeynie S."/>
            <person name="Cooke R."/>
            <person name="Saeys Y."/>
            <person name="Wuyts J."/>
            <person name="Jabbari K."/>
            <person name="Bowler C."/>
            <person name="Panaud O."/>
            <person name="Piegu B."/>
            <person name="Ball S.G."/>
            <person name="Ral J.-P."/>
            <person name="Bouget F.-Y."/>
            <person name="Piganeau G."/>
            <person name="De Baets B."/>
            <person name="Picard A."/>
            <person name="Delseny M."/>
            <person name="Demaille J."/>
            <person name="Van de Peer Y."/>
            <person name="Moreau H."/>
        </authorList>
    </citation>
    <scope>NUCLEOTIDE SEQUENCE [LARGE SCALE GENOMIC DNA]</scope>
    <source>
        <strain evidence="4">OTTH 0595 / CCAP 157/2 / RCC745</strain>
    </source>
</reference>
<dbReference type="Gene3D" id="1.25.40.990">
    <property type="match status" value="1"/>
</dbReference>
<organism evidence="3 4">
    <name type="scientific">Ostreococcus tauri</name>
    <name type="common">Marine green alga</name>
    <dbReference type="NCBI Taxonomy" id="70448"/>
    <lineage>
        <taxon>Eukaryota</taxon>
        <taxon>Viridiplantae</taxon>
        <taxon>Chlorophyta</taxon>
        <taxon>Mamiellophyceae</taxon>
        <taxon>Mamiellales</taxon>
        <taxon>Bathycoccaceae</taxon>
        <taxon>Ostreococcus</taxon>
    </lineage>
</organism>
<keyword evidence="4" id="KW-1185">Reference proteome</keyword>
<dbReference type="STRING" id="70448.A0A090M6W7"/>
<name>A0A090M6W7_OSTTA</name>
<proteinExistence type="predicted"/>
<dbReference type="PANTHER" id="PTHR12436">
    <property type="entry name" value="80 KDA MCM3-ASSOCIATED PROTEIN"/>
    <property type="match status" value="1"/>
</dbReference>
<feature type="compositionally biased region" description="Pro residues" evidence="1">
    <location>
        <begin position="9"/>
        <end position="32"/>
    </location>
</feature>
<dbReference type="InterPro" id="IPR045107">
    <property type="entry name" value="SAC3/GANP/THP3"/>
</dbReference>
<feature type="region of interest" description="Disordered" evidence="1">
    <location>
        <begin position="361"/>
        <end position="392"/>
    </location>
</feature>
<dbReference type="AlphaFoldDB" id="A0A090M6W7"/>
<gene>
    <name evidence="3" type="ORF">OT_ostta05g00750</name>
</gene>
<dbReference type="GeneID" id="9834607"/>
<sequence>MDGRWPPYVNRPPPPPPPPLPQHRPPPPPPPSGYAYPPQYGAHAYDQSGFHHRAAPTPPSATPRDVEPDGSVDVDADALRAMPKEERRALARIAKALLACKDEDVKAELAAELRKRCARAAANAERDVSEHPAPVSPTLSERSFGRESEATTTGRVEAREAKPPRFGAAVYARAEASDAPAIEAKTQPKKRKTMSEASQNVDFATSEERSARDDRARRFAREALEFSREVAKSKGRGTPTMQEMKMIDASAVGTNKSLEKTYLRLTEAPSMATVRPPSVLERALELVKSKWRANKDYEYAKDQLKSIRQDLTVQHIRDGALVLETYQTHARVALECCDLAEYNQCSAVLKSLHAHALERAVAETSTSRSTKKRKKSMENAKRHSFGGGEAGKDGADKLEGVDDIAEFAAYRLIYAAGAGAKSERAAALSRELRDVPDVLKTHAYVKHAFQVCEALASSNFHRFFSLYDIAPRMSAHLMDVMSPAVRADAFRALLRAHAPTIPVSFIASSLGFSTDDECAEYLESNHSCAFRDATRADVDVKATNAELASAADANRVSALDRLSRF</sequence>
<feature type="region of interest" description="Disordered" evidence="1">
    <location>
        <begin position="183"/>
        <end position="214"/>
    </location>
</feature>
<evidence type="ECO:0000259" key="2">
    <source>
        <dbReference type="Pfam" id="PF03399"/>
    </source>
</evidence>
<dbReference type="InterPro" id="IPR005062">
    <property type="entry name" value="SAC3/GANP/THP3_conserved"/>
</dbReference>
<feature type="region of interest" description="Disordered" evidence="1">
    <location>
        <begin position="123"/>
        <end position="163"/>
    </location>
</feature>
<dbReference type="EMBL" id="CAID01000005">
    <property type="protein sequence ID" value="CEF97854.1"/>
    <property type="molecule type" value="Genomic_DNA"/>
</dbReference>
<dbReference type="InParanoid" id="A0A090M6W7"/>
<dbReference type="OrthoDB" id="498927at2759"/>
<dbReference type="RefSeq" id="XP_003079171.2">
    <property type="nucleotide sequence ID" value="XM_003079123.2"/>
</dbReference>
<feature type="domain" description="SAC3/GANP/THP3 conserved" evidence="2">
    <location>
        <begin position="262"/>
        <end position="524"/>
    </location>
</feature>
<dbReference type="KEGG" id="ota:OT_ostta05g00750"/>
<reference evidence="3 4" key="2">
    <citation type="journal article" date="2014" name="BMC Genomics">
        <title>An improved genome of the model marine alga Ostreococcus tauri unfolds by assessing Illumina de novo assemblies.</title>
        <authorList>
            <person name="Blanc-Mathieu R."/>
            <person name="Verhelst B."/>
            <person name="Derelle E."/>
            <person name="Rombauts S."/>
            <person name="Bouget F.Y."/>
            <person name="Carre I."/>
            <person name="Chateau A."/>
            <person name="Eyre-Walker A."/>
            <person name="Grimsley N."/>
            <person name="Moreau H."/>
            <person name="Piegu B."/>
            <person name="Rivals E."/>
            <person name="Schackwitz W."/>
            <person name="Van de Peer Y."/>
            <person name="Piganeau G."/>
        </authorList>
    </citation>
    <scope>NUCLEOTIDE SEQUENCE [LARGE SCALE GENOMIC DNA]</scope>
    <source>
        <strain evidence="4">OTTH 0595 / CCAP 157/2 / RCC745</strain>
    </source>
</reference>
<protein>
    <submittedName>
        <fullName evidence="3">SAC3/GANP/Nin1/mts3/eIF-3 p25</fullName>
    </submittedName>
</protein>
<evidence type="ECO:0000313" key="4">
    <source>
        <dbReference type="Proteomes" id="UP000009170"/>
    </source>
</evidence>
<evidence type="ECO:0000313" key="3">
    <source>
        <dbReference type="EMBL" id="CEF97854.1"/>
    </source>
</evidence>
<dbReference type="PANTHER" id="PTHR12436:SF4">
    <property type="entry name" value="LEUKOCYTE RECEPTOR CLUSTER MEMBER 8"/>
    <property type="match status" value="1"/>
</dbReference>
<dbReference type="Proteomes" id="UP000009170">
    <property type="component" value="Unassembled WGS sequence"/>
</dbReference>
<evidence type="ECO:0000256" key="1">
    <source>
        <dbReference type="SAM" id="MobiDB-lite"/>
    </source>
</evidence>
<feature type="region of interest" description="Disordered" evidence="1">
    <location>
        <begin position="1"/>
        <end position="79"/>
    </location>
</feature>
<dbReference type="GO" id="GO:0005634">
    <property type="term" value="C:nucleus"/>
    <property type="evidence" value="ECO:0007669"/>
    <property type="project" value="TreeGrafter"/>
</dbReference>
<accession>A0A090M6W7</accession>